<dbReference type="OrthoDB" id="10031156at2759"/>
<name>A0A5C3KC14_COPMA</name>
<protein>
    <recommendedName>
        <fullName evidence="1">Sacsin/Nov domain-containing protein</fullName>
    </recommendedName>
</protein>
<feature type="domain" description="Sacsin/Nov" evidence="1">
    <location>
        <begin position="21"/>
        <end position="135"/>
    </location>
</feature>
<dbReference type="InterPro" id="IPR036890">
    <property type="entry name" value="HATPase_C_sf"/>
</dbReference>
<evidence type="ECO:0000313" key="3">
    <source>
        <dbReference type="Proteomes" id="UP000307440"/>
    </source>
</evidence>
<sequence length="215" mass="24718">MVSKVVWARGEERVEVNQRALIDKVLARYSGEFTVFRELLQNSDDARAKAVQIHFLTRIEEKSTDLDADLKDLKKIIISRWKFQNNGEVFHEEGWARSKKIAEGNPDEGKIGAFGVGFYSVFSVTEEPIVTSGGSCMKFFWKDNKDQLCVVRGNFPKDNVLVLLRQLQSTQLQTHENQEILNLPSFRPLEAERSIRTCQKSAGWRTNRVMDLNRP</sequence>
<keyword evidence="3" id="KW-1185">Reference proteome</keyword>
<dbReference type="AlphaFoldDB" id="A0A5C3KC14"/>
<dbReference type="Proteomes" id="UP000307440">
    <property type="component" value="Unassembled WGS sequence"/>
</dbReference>
<proteinExistence type="predicted"/>
<gene>
    <name evidence="2" type="ORF">FA15DRAFT_321885</name>
</gene>
<dbReference type="InterPro" id="IPR058210">
    <property type="entry name" value="SACS/Nov_dom"/>
</dbReference>
<dbReference type="NCBIfam" id="NF047352">
    <property type="entry name" value="P_loop_sacsin"/>
    <property type="match status" value="1"/>
</dbReference>
<accession>A0A5C3KC14</accession>
<organism evidence="2 3">
    <name type="scientific">Coprinopsis marcescibilis</name>
    <name type="common">Agaric fungus</name>
    <name type="synonym">Psathyrella marcescibilis</name>
    <dbReference type="NCBI Taxonomy" id="230819"/>
    <lineage>
        <taxon>Eukaryota</taxon>
        <taxon>Fungi</taxon>
        <taxon>Dikarya</taxon>
        <taxon>Basidiomycota</taxon>
        <taxon>Agaricomycotina</taxon>
        <taxon>Agaricomycetes</taxon>
        <taxon>Agaricomycetidae</taxon>
        <taxon>Agaricales</taxon>
        <taxon>Agaricineae</taxon>
        <taxon>Psathyrellaceae</taxon>
        <taxon>Coprinopsis</taxon>
    </lineage>
</organism>
<reference evidence="2 3" key="1">
    <citation type="journal article" date="2019" name="Nat. Ecol. Evol.">
        <title>Megaphylogeny resolves global patterns of mushroom evolution.</title>
        <authorList>
            <person name="Varga T."/>
            <person name="Krizsan K."/>
            <person name="Foldi C."/>
            <person name="Dima B."/>
            <person name="Sanchez-Garcia M."/>
            <person name="Sanchez-Ramirez S."/>
            <person name="Szollosi G.J."/>
            <person name="Szarkandi J.G."/>
            <person name="Papp V."/>
            <person name="Albert L."/>
            <person name="Andreopoulos W."/>
            <person name="Angelini C."/>
            <person name="Antonin V."/>
            <person name="Barry K.W."/>
            <person name="Bougher N.L."/>
            <person name="Buchanan P."/>
            <person name="Buyck B."/>
            <person name="Bense V."/>
            <person name="Catcheside P."/>
            <person name="Chovatia M."/>
            <person name="Cooper J."/>
            <person name="Damon W."/>
            <person name="Desjardin D."/>
            <person name="Finy P."/>
            <person name="Geml J."/>
            <person name="Haridas S."/>
            <person name="Hughes K."/>
            <person name="Justo A."/>
            <person name="Karasinski D."/>
            <person name="Kautmanova I."/>
            <person name="Kiss B."/>
            <person name="Kocsube S."/>
            <person name="Kotiranta H."/>
            <person name="LaButti K.M."/>
            <person name="Lechner B.E."/>
            <person name="Liimatainen K."/>
            <person name="Lipzen A."/>
            <person name="Lukacs Z."/>
            <person name="Mihaltcheva S."/>
            <person name="Morgado L.N."/>
            <person name="Niskanen T."/>
            <person name="Noordeloos M.E."/>
            <person name="Ohm R.A."/>
            <person name="Ortiz-Santana B."/>
            <person name="Ovrebo C."/>
            <person name="Racz N."/>
            <person name="Riley R."/>
            <person name="Savchenko A."/>
            <person name="Shiryaev A."/>
            <person name="Soop K."/>
            <person name="Spirin V."/>
            <person name="Szebenyi C."/>
            <person name="Tomsovsky M."/>
            <person name="Tulloss R.E."/>
            <person name="Uehling J."/>
            <person name="Grigoriev I.V."/>
            <person name="Vagvolgyi C."/>
            <person name="Papp T."/>
            <person name="Martin F.M."/>
            <person name="Miettinen O."/>
            <person name="Hibbett D.S."/>
            <person name="Nagy L.G."/>
        </authorList>
    </citation>
    <scope>NUCLEOTIDE SEQUENCE [LARGE SCALE GENOMIC DNA]</scope>
    <source>
        <strain evidence="2 3">CBS 121175</strain>
    </source>
</reference>
<dbReference type="Gene3D" id="3.30.565.10">
    <property type="entry name" value="Histidine kinase-like ATPase, C-terminal domain"/>
    <property type="match status" value="1"/>
</dbReference>
<dbReference type="SUPFAM" id="SSF55874">
    <property type="entry name" value="ATPase domain of HSP90 chaperone/DNA topoisomerase II/histidine kinase"/>
    <property type="match status" value="1"/>
</dbReference>
<dbReference type="Pfam" id="PF25794">
    <property type="entry name" value="SACS"/>
    <property type="match status" value="1"/>
</dbReference>
<evidence type="ECO:0000313" key="2">
    <source>
        <dbReference type="EMBL" id="TFK17540.1"/>
    </source>
</evidence>
<dbReference type="PANTHER" id="PTHR47839:SF1">
    <property type="entry name" value="DOMAIN PROTEIN, PUTATIVE (AFU_ORTHOLOGUE AFUA_6G04830)-RELATED"/>
    <property type="match status" value="1"/>
</dbReference>
<dbReference type="EMBL" id="ML210495">
    <property type="protein sequence ID" value="TFK17540.1"/>
    <property type="molecule type" value="Genomic_DNA"/>
</dbReference>
<dbReference type="STRING" id="230819.A0A5C3KC14"/>
<evidence type="ECO:0000259" key="1">
    <source>
        <dbReference type="Pfam" id="PF25794"/>
    </source>
</evidence>
<dbReference type="PANTHER" id="PTHR47839">
    <property type="entry name" value="DOMAIN PROTEIN, PUTATIVE (AFU_ORTHOLOGUE AFUA_6G04830)-RELATED"/>
    <property type="match status" value="1"/>
</dbReference>